<dbReference type="SUPFAM" id="SSF50044">
    <property type="entry name" value="SH3-domain"/>
    <property type="match status" value="1"/>
</dbReference>
<evidence type="ECO:0000256" key="3">
    <source>
        <dbReference type="ARBA" id="ARBA00009666"/>
    </source>
</evidence>
<keyword evidence="17" id="KW-1185">Reference proteome</keyword>
<keyword evidence="6 11" id="KW-0728">SH3 domain</keyword>
<dbReference type="SMART" id="SM00288">
    <property type="entry name" value="VHS"/>
    <property type="match status" value="1"/>
</dbReference>
<dbReference type="OrthoDB" id="10255964at2759"/>
<dbReference type="STRING" id="675824.A0A1E3Q3I8"/>
<feature type="domain" description="SH3" evidence="14">
    <location>
        <begin position="218"/>
        <end position="277"/>
    </location>
</feature>
<dbReference type="InterPro" id="IPR050670">
    <property type="entry name" value="STAM"/>
</dbReference>
<dbReference type="PANTHER" id="PTHR45929">
    <property type="entry name" value="JAK PATHWAY SIGNAL TRANSDUCTION ADAPTOR MOLECULE"/>
    <property type="match status" value="1"/>
</dbReference>
<dbReference type="AlphaFoldDB" id="A0A1E3Q3I8"/>
<protein>
    <recommendedName>
        <fullName evidence="4">Class E vacuolar protein-sorting machinery protein HSE1</fullName>
    </recommendedName>
    <alternativeName>
        <fullName evidence="5">Class E vacuolar protein-sorting machinery protein hse1</fullName>
    </alternativeName>
</protein>
<keyword evidence="8" id="KW-0967">Endosome</keyword>
<evidence type="ECO:0000256" key="12">
    <source>
        <dbReference type="SAM" id="Coils"/>
    </source>
</evidence>
<comment type="function">
    <text evidence="1">Component of the ESCRT-0 complex which is the sorting receptor for ubiquitinated cargo proteins at the multivesicular body (MVB).</text>
</comment>
<dbReference type="EMBL" id="KV454296">
    <property type="protein sequence ID" value="ODQ72170.1"/>
    <property type="molecule type" value="Genomic_DNA"/>
</dbReference>
<organism evidence="16 17">
    <name type="scientific">Lipomyces starkeyi NRRL Y-11557</name>
    <dbReference type="NCBI Taxonomy" id="675824"/>
    <lineage>
        <taxon>Eukaryota</taxon>
        <taxon>Fungi</taxon>
        <taxon>Dikarya</taxon>
        <taxon>Ascomycota</taxon>
        <taxon>Saccharomycotina</taxon>
        <taxon>Lipomycetes</taxon>
        <taxon>Lipomycetales</taxon>
        <taxon>Lipomycetaceae</taxon>
        <taxon>Lipomyces</taxon>
    </lineage>
</organism>
<evidence type="ECO:0000256" key="11">
    <source>
        <dbReference type="PROSITE-ProRule" id="PRU00192"/>
    </source>
</evidence>
<dbReference type="GO" id="GO:0033565">
    <property type="term" value="C:ESCRT-0 complex"/>
    <property type="evidence" value="ECO:0007669"/>
    <property type="project" value="TreeGrafter"/>
</dbReference>
<dbReference type="InterPro" id="IPR001452">
    <property type="entry name" value="SH3_domain"/>
</dbReference>
<gene>
    <name evidence="16" type="ORF">LIPSTDRAFT_72876</name>
</gene>
<accession>A0A1E3Q3I8</accession>
<dbReference type="PANTHER" id="PTHR45929:SF3">
    <property type="entry name" value="JAK PATHWAY SIGNAL TRANSDUCTION ADAPTOR MOLECULE"/>
    <property type="match status" value="1"/>
</dbReference>
<keyword evidence="12" id="KW-0175">Coiled coil</keyword>
<dbReference type="GO" id="GO:0010008">
    <property type="term" value="C:endosome membrane"/>
    <property type="evidence" value="ECO:0007669"/>
    <property type="project" value="UniProtKB-SubCell"/>
</dbReference>
<evidence type="ECO:0000259" key="15">
    <source>
        <dbReference type="PROSITE" id="PS50179"/>
    </source>
</evidence>
<evidence type="ECO:0000259" key="14">
    <source>
        <dbReference type="PROSITE" id="PS50002"/>
    </source>
</evidence>
<dbReference type="PRINTS" id="PR00499">
    <property type="entry name" value="P67PHOX"/>
</dbReference>
<dbReference type="Pfam" id="PF00018">
    <property type="entry name" value="SH3_1"/>
    <property type="match status" value="1"/>
</dbReference>
<evidence type="ECO:0000256" key="5">
    <source>
        <dbReference type="ARBA" id="ARBA00018978"/>
    </source>
</evidence>
<dbReference type="SMART" id="SM00326">
    <property type="entry name" value="SH3"/>
    <property type="match status" value="1"/>
</dbReference>
<feature type="compositionally biased region" description="Basic and acidic residues" evidence="13">
    <location>
        <begin position="149"/>
        <end position="163"/>
    </location>
</feature>
<dbReference type="PROSITE" id="PS50179">
    <property type="entry name" value="VHS"/>
    <property type="match status" value="1"/>
</dbReference>
<dbReference type="CDD" id="cd11805">
    <property type="entry name" value="SH3_GRB2_like_C"/>
    <property type="match status" value="1"/>
</dbReference>
<dbReference type="InterPro" id="IPR004152">
    <property type="entry name" value="GAT_dom"/>
</dbReference>
<evidence type="ECO:0000256" key="13">
    <source>
        <dbReference type="SAM" id="MobiDB-lite"/>
    </source>
</evidence>
<dbReference type="InterPro" id="IPR008942">
    <property type="entry name" value="ENTH_VHS"/>
</dbReference>
<evidence type="ECO:0000256" key="2">
    <source>
        <dbReference type="ARBA" id="ARBA00004125"/>
    </source>
</evidence>
<name>A0A1E3Q3I8_LIPST</name>
<comment type="subcellular location">
    <subcellularLocation>
        <location evidence="2">Endosome membrane</location>
        <topology evidence="2">Peripheral membrane protein</topology>
        <orientation evidence="2">Cytoplasmic side</orientation>
    </subcellularLocation>
</comment>
<dbReference type="InterPro" id="IPR002014">
    <property type="entry name" value="VHS_dom"/>
</dbReference>
<evidence type="ECO:0000256" key="1">
    <source>
        <dbReference type="ARBA" id="ARBA00002654"/>
    </source>
</evidence>
<dbReference type="Pfam" id="PF00790">
    <property type="entry name" value="VHS"/>
    <property type="match status" value="1"/>
</dbReference>
<dbReference type="Gene3D" id="1.20.5.1940">
    <property type="match status" value="1"/>
</dbReference>
<evidence type="ECO:0000256" key="8">
    <source>
        <dbReference type="ARBA" id="ARBA00022753"/>
    </source>
</evidence>
<dbReference type="PROSITE" id="PS50002">
    <property type="entry name" value="SH3"/>
    <property type="match status" value="1"/>
</dbReference>
<evidence type="ECO:0000256" key="4">
    <source>
        <dbReference type="ARBA" id="ARBA00017923"/>
    </source>
</evidence>
<sequence>MFRSSTTPSAIEALVNKATDENLTSENWEYILAVCDKVNASPENGAKEAVAALQKRVGHRSANVQLYALTLADSLAQNCGTKAFRELGSRSFTLALVRMGSDKSVHNSVKSRLIEVMEELVKVFQGDSSFGLMSDALDQVKTMNPTIKAPEKPREPPVKRQETKEDDELQMVLALSLQESKAKEERDAKGKQEEEEKKKKMKASNGYDSLTGGLDPNATISRVRALYDLTTTEPGELSFRKGDVIFVLESVYPNWWRGSLRGEIGIFPLNYVIPMPDTSPEDALQEADEEVQVFSEADSIDRLLSILSSPSASALDSDELEHVYKASMAVRPHLIKLIDRYAQQKEEMLDLNQRLTAAMQKYEGFVDSHVRQFQPPQQRYQSPPQYQSSYHPYDGQYASKY</sequence>
<dbReference type="CDD" id="cd16978">
    <property type="entry name" value="VHS_HSE1"/>
    <property type="match status" value="1"/>
</dbReference>
<proteinExistence type="inferred from homology"/>
<feature type="region of interest" description="Disordered" evidence="13">
    <location>
        <begin position="179"/>
        <end position="214"/>
    </location>
</feature>
<dbReference type="GO" id="GO:0035091">
    <property type="term" value="F:phosphatidylinositol binding"/>
    <property type="evidence" value="ECO:0007669"/>
    <property type="project" value="InterPro"/>
</dbReference>
<dbReference type="Gene3D" id="2.30.30.40">
    <property type="entry name" value="SH3 Domains"/>
    <property type="match status" value="1"/>
</dbReference>
<evidence type="ECO:0000313" key="17">
    <source>
        <dbReference type="Proteomes" id="UP000094385"/>
    </source>
</evidence>
<dbReference type="GO" id="GO:0043130">
    <property type="term" value="F:ubiquitin binding"/>
    <property type="evidence" value="ECO:0007669"/>
    <property type="project" value="InterPro"/>
</dbReference>
<keyword evidence="7" id="KW-0813">Transport</keyword>
<evidence type="ECO:0000313" key="16">
    <source>
        <dbReference type="EMBL" id="ODQ72170.1"/>
    </source>
</evidence>
<reference evidence="16 17" key="1">
    <citation type="journal article" date="2016" name="Proc. Natl. Acad. Sci. U.S.A.">
        <title>Comparative genomics of biotechnologically important yeasts.</title>
        <authorList>
            <person name="Riley R."/>
            <person name="Haridas S."/>
            <person name="Wolfe K.H."/>
            <person name="Lopes M.R."/>
            <person name="Hittinger C.T."/>
            <person name="Goeker M."/>
            <person name="Salamov A.A."/>
            <person name="Wisecaver J.H."/>
            <person name="Long T.M."/>
            <person name="Calvey C.H."/>
            <person name="Aerts A.L."/>
            <person name="Barry K.W."/>
            <person name="Choi C."/>
            <person name="Clum A."/>
            <person name="Coughlan A.Y."/>
            <person name="Deshpande S."/>
            <person name="Douglass A.P."/>
            <person name="Hanson S.J."/>
            <person name="Klenk H.-P."/>
            <person name="LaButti K.M."/>
            <person name="Lapidus A."/>
            <person name="Lindquist E.A."/>
            <person name="Lipzen A.M."/>
            <person name="Meier-Kolthoff J.P."/>
            <person name="Ohm R.A."/>
            <person name="Otillar R.P."/>
            <person name="Pangilinan J.L."/>
            <person name="Peng Y."/>
            <person name="Rokas A."/>
            <person name="Rosa C.A."/>
            <person name="Scheuner C."/>
            <person name="Sibirny A.A."/>
            <person name="Slot J.C."/>
            <person name="Stielow J.B."/>
            <person name="Sun H."/>
            <person name="Kurtzman C.P."/>
            <person name="Blackwell M."/>
            <person name="Grigoriev I.V."/>
            <person name="Jeffries T.W."/>
        </authorList>
    </citation>
    <scope>NUCLEOTIDE SEQUENCE [LARGE SCALE GENOMIC DNA]</scope>
    <source>
        <strain evidence="16 17">NRRL Y-11557</strain>
    </source>
</reference>
<dbReference type="Pfam" id="PF03127">
    <property type="entry name" value="GAT"/>
    <property type="match status" value="1"/>
</dbReference>
<feature type="region of interest" description="Disordered" evidence="13">
    <location>
        <begin position="375"/>
        <end position="401"/>
    </location>
</feature>
<feature type="coiled-coil region" evidence="12">
    <location>
        <begin position="334"/>
        <end position="361"/>
    </location>
</feature>
<feature type="domain" description="VHS" evidence="15">
    <location>
        <begin position="18"/>
        <end position="148"/>
    </location>
</feature>
<feature type="compositionally biased region" description="Low complexity" evidence="13">
    <location>
        <begin position="375"/>
        <end position="393"/>
    </location>
</feature>
<evidence type="ECO:0000256" key="6">
    <source>
        <dbReference type="ARBA" id="ARBA00022443"/>
    </source>
</evidence>
<keyword evidence="9" id="KW-0653">Protein transport</keyword>
<keyword evidence="10" id="KW-0472">Membrane</keyword>
<feature type="region of interest" description="Disordered" evidence="13">
    <location>
        <begin position="144"/>
        <end position="165"/>
    </location>
</feature>
<dbReference type="SUPFAM" id="SSF48464">
    <property type="entry name" value="ENTH/VHS domain"/>
    <property type="match status" value="1"/>
</dbReference>
<dbReference type="Proteomes" id="UP000094385">
    <property type="component" value="Unassembled WGS sequence"/>
</dbReference>
<feature type="compositionally biased region" description="Basic and acidic residues" evidence="13">
    <location>
        <begin position="180"/>
        <end position="198"/>
    </location>
</feature>
<dbReference type="PRINTS" id="PR00452">
    <property type="entry name" value="SH3DOMAIN"/>
</dbReference>
<dbReference type="GO" id="GO:0043328">
    <property type="term" value="P:protein transport to vacuole involved in ubiquitin-dependent protein catabolic process via the multivesicular body sorting pathway"/>
    <property type="evidence" value="ECO:0007669"/>
    <property type="project" value="TreeGrafter"/>
</dbReference>
<evidence type="ECO:0000256" key="7">
    <source>
        <dbReference type="ARBA" id="ARBA00022448"/>
    </source>
</evidence>
<comment type="similarity">
    <text evidence="3">Belongs to the STAM family.</text>
</comment>
<dbReference type="Gene3D" id="1.25.40.90">
    <property type="match status" value="1"/>
</dbReference>
<evidence type="ECO:0000256" key="10">
    <source>
        <dbReference type="ARBA" id="ARBA00023136"/>
    </source>
</evidence>
<evidence type="ECO:0000256" key="9">
    <source>
        <dbReference type="ARBA" id="ARBA00022927"/>
    </source>
</evidence>
<dbReference type="PROSITE" id="PS50330">
    <property type="entry name" value="UIM"/>
    <property type="match status" value="1"/>
</dbReference>
<dbReference type="InterPro" id="IPR036028">
    <property type="entry name" value="SH3-like_dom_sf"/>
</dbReference>
<dbReference type="InterPro" id="IPR003903">
    <property type="entry name" value="UIM_dom"/>
</dbReference>